<reference evidence="5" key="1">
    <citation type="submission" date="2020-02" db="EMBL/GenBank/DDBJ databases">
        <authorList>
            <person name="Meier V. D."/>
        </authorList>
    </citation>
    <scope>NUCLEOTIDE SEQUENCE</scope>
    <source>
        <strain evidence="5">AVDCRST_MAG39</strain>
    </source>
</reference>
<dbReference type="AlphaFoldDB" id="A0A6J4RUM9"/>
<dbReference type="InterPro" id="IPR029052">
    <property type="entry name" value="Metallo-depent_PP-like"/>
</dbReference>
<dbReference type="PANTHER" id="PTHR11575">
    <property type="entry name" value="5'-NUCLEOTIDASE-RELATED"/>
    <property type="match status" value="1"/>
</dbReference>
<protein>
    <submittedName>
        <fullName evidence="5">5'-nucleotidase</fullName>
        <ecNumber evidence="5">3.1.3.5</ecNumber>
    </submittedName>
</protein>
<feature type="domain" description="5'-Nucleotidase C-terminal" evidence="4">
    <location>
        <begin position="382"/>
        <end position="541"/>
    </location>
</feature>
<dbReference type="InterPro" id="IPR008334">
    <property type="entry name" value="5'-Nucleotdase_C"/>
</dbReference>
<dbReference type="Gene3D" id="3.90.780.10">
    <property type="entry name" value="5'-Nucleotidase, C-terminal domain"/>
    <property type="match status" value="1"/>
</dbReference>
<organism evidence="5">
    <name type="scientific">uncultured Sphingomonadaceae bacterium</name>
    <dbReference type="NCBI Taxonomy" id="169976"/>
    <lineage>
        <taxon>Bacteria</taxon>
        <taxon>Pseudomonadati</taxon>
        <taxon>Pseudomonadota</taxon>
        <taxon>Alphaproteobacteria</taxon>
        <taxon>Sphingomonadales</taxon>
        <taxon>Sphingomonadaceae</taxon>
        <taxon>environmental samples</taxon>
    </lineage>
</organism>
<evidence type="ECO:0000256" key="1">
    <source>
        <dbReference type="ARBA" id="ARBA00022729"/>
    </source>
</evidence>
<evidence type="ECO:0000256" key="2">
    <source>
        <dbReference type="RuleBase" id="RU362119"/>
    </source>
</evidence>
<dbReference type="InterPro" id="IPR006179">
    <property type="entry name" value="5_nucleotidase/apyrase"/>
</dbReference>
<gene>
    <name evidence="5" type="ORF">AVDCRST_MAG39-184</name>
</gene>
<dbReference type="GO" id="GO:0009166">
    <property type="term" value="P:nucleotide catabolic process"/>
    <property type="evidence" value="ECO:0007669"/>
    <property type="project" value="InterPro"/>
</dbReference>
<dbReference type="PANTHER" id="PTHR11575:SF24">
    <property type="entry name" value="5'-NUCLEOTIDASE"/>
    <property type="match status" value="1"/>
</dbReference>
<dbReference type="GO" id="GO:0008768">
    <property type="term" value="F:UDP-sugar diphosphatase activity"/>
    <property type="evidence" value="ECO:0007669"/>
    <property type="project" value="TreeGrafter"/>
</dbReference>
<keyword evidence="2" id="KW-0547">Nucleotide-binding</keyword>
<dbReference type="SUPFAM" id="SSF56300">
    <property type="entry name" value="Metallo-dependent phosphatases"/>
    <property type="match status" value="1"/>
</dbReference>
<dbReference type="GO" id="GO:0030288">
    <property type="term" value="C:outer membrane-bounded periplasmic space"/>
    <property type="evidence" value="ECO:0007669"/>
    <property type="project" value="TreeGrafter"/>
</dbReference>
<dbReference type="PRINTS" id="PR01607">
    <property type="entry name" value="APYRASEFAMLY"/>
</dbReference>
<dbReference type="Pfam" id="PF00149">
    <property type="entry name" value="Metallophos"/>
    <property type="match status" value="1"/>
</dbReference>
<dbReference type="GO" id="GO:0000166">
    <property type="term" value="F:nucleotide binding"/>
    <property type="evidence" value="ECO:0007669"/>
    <property type="project" value="UniProtKB-KW"/>
</dbReference>
<comment type="similarity">
    <text evidence="2">Belongs to the 5'-nucleotidase family.</text>
</comment>
<feature type="chain" id="PRO_5027137602" evidence="2">
    <location>
        <begin position="19"/>
        <end position="583"/>
    </location>
</feature>
<feature type="signal peptide" evidence="2">
    <location>
        <begin position="1"/>
        <end position="18"/>
    </location>
</feature>
<feature type="domain" description="Calcineurin-like phosphoesterase" evidence="3">
    <location>
        <begin position="34"/>
        <end position="289"/>
    </location>
</feature>
<dbReference type="InterPro" id="IPR036907">
    <property type="entry name" value="5'-Nucleotdase_C_sf"/>
</dbReference>
<evidence type="ECO:0000313" key="5">
    <source>
        <dbReference type="EMBL" id="CAA9481442.1"/>
    </source>
</evidence>
<keyword evidence="1 2" id="KW-0732">Signal</keyword>
<proteinExistence type="inferred from homology"/>
<dbReference type="Gene3D" id="3.60.21.10">
    <property type="match status" value="1"/>
</dbReference>
<evidence type="ECO:0000259" key="3">
    <source>
        <dbReference type="Pfam" id="PF00149"/>
    </source>
</evidence>
<dbReference type="InterPro" id="IPR004843">
    <property type="entry name" value="Calcineurin-like_PHP"/>
</dbReference>
<dbReference type="EC" id="3.1.3.5" evidence="5"/>
<accession>A0A6J4RUM9</accession>
<dbReference type="Pfam" id="PF02872">
    <property type="entry name" value="5_nucleotid_C"/>
    <property type="match status" value="1"/>
</dbReference>
<keyword evidence="2 5" id="KW-0378">Hydrolase</keyword>
<dbReference type="EMBL" id="CADCVW010000011">
    <property type="protein sequence ID" value="CAA9481442.1"/>
    <property type="molecule type" value="Genomic_DNA"/>
</dbReference>
<name>A0A6J4RUM9_9SPHN</name>
<dbReference type="GO" id="GO:0008253">
    <property type="term" value="F:5'-nucleotidase activity"/>
    <property type="evidence" value="ECO:0007669"/>
    <property type="project" value="UniProtKB-EC"/>
</dbReference>
<evidence type="ECO:0000259" key="4">
    <source>
        <dbReference type="Pfam" id="PF02872"/>
    </source>
</evidence>
<sequence>MRKLLLAAAALLPLAACATPGERGGGTAAPVTVRLIGLNDFHGNLEPPGVSVDHPAPGEGAARVPAGGAAHLASAVRALRAQGPHSLVLSAGDMIGASPLVSALFLDEPTIAAMNLVGVDYNAVGNHEFDRGRAELLRMQRGGCGKNTTREPCAVEPFAGARFPFLSANVWKEDGTPLFAPYAIRSFGRGAARVKVAIVGATVKETPTLVTPAGVAGLRFGDEAEAVNALVPELKAKGADAIVVLIHQGARTSGGYSDANCPGLEGDILPILDRLDPAVDAVVSGHTHRAYVCDYARTGAAKPLLLTSAGRYGTLVTDIALEIDPAAGQVVAKRARNLIVQGEGFAAAPNTDAVPRFPAEPGVAALVARYAAAARPVAARPVGRLSAPAARTNNEAGESVLGNLVADAQLAATRGAGAQVALMNPGGLRADIAPDPRGDVSFGQLFAAQPFANLLVVKTLTGRQLRALLEQQFASGTNSAEQPNVLSPSANLSFAYDLTRPAGARIAALTIDRRPVRDEERYRVAVNSFLSGGGDNFTVLREGADPVGGAVDVDALEAYFRARPVVTPPALGRVRRVDSPASR</sequence>
<dbReference type="SUPFAM" id="SSF55816">
    <property type="entry name" value="5'-nucleotidase (syn. UDP-sugar hydrolase), C-terminal domain"/>
    <property type="match status" value="1"/>
</dbReference>